<comment type="caution">
    <text evidence="2">The sequence shown here is derived from an EMBL/GenBank/DDBJ whole genome shotgun (WGS) entry which is preliminary data.</text>
</comment>
<dbReference type="RefSeq" id="WP_054403410.1">
    <property type="nucleotide sequence ID" value="NZ_LIUT01000001.1"/>
</dbReference>
<evidence type="ECO:0000313" key="2">
    <source>
        <dbReference type="EMBL" id="KOR90485.1"/>
    </source>
</evidence>
<dbReference type="Pfam" id="PF07833">
    <property type="entry name" value="Cu_amine_oxidN1"/>
    <property type="match status" value="1"/>
</dbReference>
<keyword evidence="3" id="KW-1185">Reference proteome</keyword>
<sequence>MKKLDGMGRLLSGILAAAIGIIGFIQYGGEALASDIPMNRPIEVRVNGGKLLLESPAIIHHGRVMVPFRDILTAVGAQVRWSQSEQMAIVSNGQHTTSYIVGKNRMIKDGKPMTMDVPPILREGRVYIPLRYSAEGLGGQVVWDNSAKEARIYPLLTPKEAEAAVSEIAKQAVTYLRDREFGKLAELAHPDGITFSPYAYVDRKKDITLSKQQLREGFQSDTLYRWGEYDGSGKPIFMNVEDYYKKFIYTQDFATAPWVGYNQSKSEGNTINNASSQYKGAVFVEYHFDGFHPDYAGMDWESLRFVFQLAGNSWVISGIIHDQWTI</sequence>
<dbReference type="SUPFAM" id="SSF55383">
    <property type="entry name" value="Copper amine oxidase, domain N"/>
    <property type="match status" value="1"/>
</dbReference>
<name>A0A0M1P843_9BACL</name>
<gene>
    <name evidence="2" type="ORF">AM231_16020</name>
</gene>
<evidence type="ECO:0000259" key="1">
    <source>
        <dbReference type="Pfam" id="PF07833"/>
    </source>
</evidence>
<evidence type="ECO:0000313" key="3">
    <source>
        <dbReference type="Proteomes" id="UP000036932"/>
    </source>
</evidence>
<protein>
    <submittedName>
        <fullName evidence="2">Copper amine oxidase</fullName>
    </submittedName>
</protein>
<dbReference type="EMBL" id="LIUT01000001">
    <property type="protein sequence ID" value="KOR90485.1"/>
    <property type="molecule type" value="Genomic_DNA"/>
</dbReference>
<dbReference type="Proteomes" id="UP000036932">
    <property type="component" value="Unassembled WGS sequence"/>
</dbReference>
<dbReference type="PATRIC" id="fig|1705565.3.peg.5288"/>
<accession>A0A0M1P843</accession>
<dbReference type="InterPro" id="IPR012854">
    <property type="entry name" value="Cu_amine_oxidase-like_N"/>
</dbReference>
<dbReference type="InterPro" id="IPR036582">
    <property type="entry name" value="Mao_N_sf"/>
</dbReference>
<proteinExistence type="predicted"/>
<reference evidence="3" key="1">
    <citation type="submission" date="2015-08" db="EMBL/GenBank/DDBJ databases">
        <title>Genome sequencing project for genomic taxonomy and phylogenomics of Bacillus-like bacteria.</title>
        <authorList>
            <person name="Liu B."/>
            <person name="Wang J."/>
            <person name="Zhu Y."/>
            <person name="Liu G."/>
            <person name="Chen Q."/>
            <person name="Chen Z."/>
            <person name="Lan J."/>
            <person name="Che J."/>
            <person name="Ge C."/>
            <person name="Shi H."/>
            <person name="Pan Z."/>
            <person name="Liu X."/>
        </authorList>
    </citation>
    <scope>NUCLEOTIDE SEQUENCE [LARGE SCALE GENOMIC DNA]</scope>
    <source>
        <strain evidence="3">FJAT-22460</strain>
    </source>
</reference>
<dbReference type="Gene3D" id="3.30.457.10">
    <property type="entry name" value="Copper amine oxidase-like, N-terminal domain"/>
    <property type="match status" value="1"/>
</dbReference>
<organism evidence="2 3">
    <name type="scientific">Paenibacillus solani</name>
    <dbReference type="NCBI Taxonomy" id="1705565"/>
    <lineage>
        <taxon>Bacteria</taxon>
        <taxon>Bacillati</taxon>
        <taxon>Bacillota</taxon>
        <taxon>Bacilli</taxon>
        <taxon>Bacillales</taxon>
        <taxon>Paenibacillaceae</taxon>
        <taxon>Paenibacillus</taxon>
    </lineage>
</organism>
<dbReference type="OrthoDB" id="1267107at2"/>
<dbReference type="AlphaFoldDB" id="A0A0M1P843"/>
<feature type="domain" description="Copper amine oxidase-like N-terminal" evidence="1">
    <location>
        <begin position="46"/>
        <end position="150"/>
    </location>
</feature>